<dbReference type="PANTHER" id="PTHR46136:SF1">
    <property type="entry name" value="TRANSCRIPTION FACTOR GTE11-RELATED"/>
    <property type="match status" value="1"/>
</dbReference>
<dbReference type="AlphaFoldDB" id="A0ABD1AGW9"/>
<dbReference type="FunFam" id="1.20.920.10:FF:000050">
    <property type="entry name" value="Transcription factor GTE4"/>
    <property type="match status" value="1"/>
</dbReference>
<evidence type="ECO:0000259" key="10">
    <source>
        <dbReference type="PROSITE" id="PS50014"/>
    </source>
</evidence>
<comment type="subcellular location">
    <subcellularLocation>
        <location evidence="1">Nucleus</location>
    </subcellularLocation>
</comment>
<dbReference type="Proteomes" id="UP001558713">
    <property type="component" value="Unassembled WGS sequence"/>
</dbReference>
<feature type="coiled-coil region" evidence="8">
    <location>
        <begin position="541"/>
        <end position="623"/>
    </location>
</feature>
<feature type="region of interest" description="Disordered" evidence="9">
    <location>
        <begin position="676"/>
        <end position="702"/>
    </location>
</feature>
<evidence type="ECO:0000256" key="2">
    <source>
        <dbReference type="ARBA" id="ARBA00023015"/>
    </source>
</evidence>
<evidence type="ECO:0000256" key="8">
    <source>
        <dbReference type="SAM" id="Coils"/>
    </source>
</evidence>
<organism evidence="12 13">
    <name type="scientific">Cardamine amara subsp. amara</name>
    <dbReference type="NCBI Taxonomy" id="228776"/>
    <lineage>
        <taxon>Eukaryota</taxon>
        <taxon>Viridiplantae</taxon>
        <taxon>Streptophyta</taxon>
        <taxon>Embryophyta</taxon>
        <taxon>Tracheophyta</taxon>
        <taxon>Spermatophyta</taxon>
        <taxon>Magnoliopsida</taxon>
        <taxon>eudicotyledons</taxon>
        <taxon>Gunneridae</taxon>
        <taxon>Pentapetalae</taxon>
        <taxon>rosids</taxon>
        <taxon>malvids</taxon>
        <taxon>Brassicales</taxon>
        <taxon>Brassicaceae</taxon>
        <taxon>Cardamineae</taxon>
        <taxon>Cardamine</taxon>
    </lineage>
</organism>
<dbReference type="Gene3D" id="1.20.920.10">
    <property type="entry name" value="Bromodomain-like"/>
    <property type="match status" value="1"/>
</dbReference>
<dbReference type="Pfam" id="PF17035">
    <property type="entry name" value="BET"/>
    <property type="match status" value="1"/>
</dbReference>
<feature type="region of interest" description="Disordered" evidence="9">
    <location>
        <begin position="432"/>
        <end position="471"/>
    </location>
</feature>
<evidence type="ECO:0000256" key="7">
    <source>
        <dbReference type="PROSITE-ProRule" id="PRU00035"/>
    </source>
</evidence>
<dbReference type="InterPro" id="IPR038336">
    <property type="entry name" value="NET_sf"/>
</dbReference>
<comment type="caution">
    <text evidence="12">The sequence shown here is derived from an EMBL/GenBank/DDBJ whole genome shotgun (WGS) entry which is preliminary data.</text>
</comment>
<dbReference type="GO" id="GO:0005634">
    <property type="term" value="C:nucleus"/>
    <property type="evidence" value="ECO:0007669"/>
    <property type="project" value="UniProtKB-SubCell"/>
</dbReference>
<dbReference type="InterPro" id="IPR027353">
    <property type="entry name" value="NET_dom"/>
</dbReference>
<feature type="domain" description="NET" evidence="11">
    <location>
        <begin position="289"/>
        <end position="370"/>
    </location>
</feature>
<keyword evidence="5" id="KW-0804">Transcription</keyword>
<dbReference type="SMART" id="SM00297">
    <property type="entry name" value="BROMO"/>
    <property type="match status" value="1"/>
</dbReference>
<keyword evidence="2" id="KW-0805">Transcription regulation</keyword>
<dbReference type="Pfam" id="PF00439">
    <property type="entry name" value="Bromodomain"/>
    <property type="match status" value="1"/>
</dbReference>
<proteinExistence type="predicted"/>
<dbReference type="Gene3D" id="1.20.1270.220">
    <property type="match status" value="1"/>
</dbReference>
<feature type="domain" description="Bromo" evidence="10">
    <location>
        <begin position="158"/>
        <end position="230"/>
    </location>
</feature>
<evidence type="ECO:0000313" key="12">
    <source>
        <dbReference type="EMBL" id="KAL1206030.1"/>
    </source>
</evidence>
<evidence type="ECO:0000256" key="9">
    <source>
        <dbReference type="SAM" id="MobiDB-lite"/>
    </source>
</evidence>
<dbReference type="SUPFAM" id="SSF47370">
    <property type="entry name" value="Bromodomain"/>
    <property type="match status" value="1"/>
</dbReference>
<evidence type="ECO:0000313" key="13">
    <source>
        <dbReference type="Proteomes" id="UP001558713"/>
    </source>
</evidence>
<dbReference type="InterPro" id="IPR001487">
    <property type="entry name" value="Bromodomain"/>
</dbReference>
<keyword evidence="4 7" id="KW-0103">Bromodomain</keyword>
<dbReference type="PRINTS" id="PR00503">
    <property type="entry name" value="BROMODOMAIN"/>
</dbReference>
<protein>
    <submittedName>
        <fullName evidence="12">Transcription factor GTE9</fullName>
    </submittedName>
</protein>
<evidence type="ECO:0000256" key="3">
    <source>
        <dbReference type="ARBA" id="ARBA00023054"/>
    </source>
</evidence>
<sequence length="702" mass="78043">MTVRNSGFPGDYCRNSYETPGVYDERSDSPSASEGSNCSKRKFGGLNSTNHETFGVSKMVLPLSGLSSLDRKELIRRLKQELEHIRFFQKNFEISRSVPVTSSSASGLSRAKSFGKSRCSTGPGKTVNPISTAAKPTPVTTAVMLLMKQCEALLKRLMSHQYGWVFNTPVDVVKLNVLDYFNIIKHPMDLGTVKNKLTSGSYSCPSEFAADVRLTFSNAMTYNPPGNDVHIMADTLRKFFEVRWKTLDKKLPGTKTHTELSNSDTHEEEKVVMPVPMAKKRKTSAVDCEDVLEPVKQVMSNEDRLKLGRDLESLTEFPAQLINFLRDHNSNDGMIEDDEIEIDINDLSDHALFQLRDLLDDHLRESQKKKASVEPCEIELLHGSVPGNSSMQHCDGSEMDDEIVDIGENEHPKSSISPVTIEKDLLLGNSNGSSLESVSGDPKISSLPRTSKGLRTMDPEPSLYGATSVSSTRGLVSDGGLDQLECASQEKISSVDEADCQQNGNSAQNEKQLPPEKIYRAALLKNKFADIILKAREKTLNQNERRDPEKLQREREELELQKKKEKARLQAEAKAAEEARRKAEAQAAAEAAAEAKRKLEREREAARQALMEMEQSVELNENAKFLEDLELLKTVNTDHLTNAIEEDGADVSHDGLLRSFSFGGSNPLEQLGLFMKQDEDEEEADLFTSPAPGTEIEEGEID</sequence>
<evidence type="ECO:0000259" key="11">
    <source>
        <dbReference type="PROSITE" id="PS51525"/>
    </source>
</evidence>
<dbReference type="PANTHER" id="PTHR46136">
    <property type="entry name" value="TRANSCRIPTION FACTOR GTE8"/>
    <property type="match status" value="1"/>
</dbReference>
<gene>
    <name evidence="12" type="ORF">V5N11_018100</name>
</gene>
<feature type="compositionally biased region" description="Low complexity" evidence="9">
    <location>
        <begin position="102"/>
        <end position="112"/>
    </location>
</feature>
<evidence type="ECO:0000256" key="1">
    <source>
        <dbReference type="ARBA" id="ARBA00004123"/>
    </source>
</evidence>
<dbReference type="InterPro" id="IPR037377">
    <property type="entry name" value="GTE_bromo"/>
</dbReference>
<evidence type="ECO:0000256" key="5">
    <source>
        <dbReference type="ARBA" id="ARBA00023163"/>
    </source>
</evidence>
<evidence type="ECO:0000256" key="6">
    <source>
        <dbReference type="ARBA" id="ARBA00023242"/>
    </source>
</evidence>
<keyword evidence="6" id="KW-0539">Nucleus</keyword>
<reference evidence="12 13" key="1">
    <citation type="submission" date="2024-04" db="EMBL/GenBank/DDBJ databases">
        <title>Genome assembly C_amara_ONT_v2.</title>
        <authorList>
            <person name="Yant L."/>
            <person name="Moore C."/>
            <person name="Slenker M."/>
        </authorList>
    </citation>
    <scope>NUCLEOTIDE SEQUENCE [LARGE SCALE GENOMIC DNA]</scope>
    <source>
        <tissue evidence="12">Leaf</tissue>
    </source>
</reference>
<feature type="compositionally biased region" description="Polar residues" evidence="9">
    <location>
        <begin position="29"/>
        <end position="38"/>
    </location>
</feature>
<dbReference type="InterPro" id="IPR036427">
    <property type="entry name" value="Bromodomain-like_sf"/>
</dbReference>
<dbReference type="PROSITE" id="PS50014">
    <property type="entry name" value="BROMODOMAIN_2"/>
    <property type="match status" value="1"/>
</dbReference>
<dbReference type="PROSITE" id="PS51525">
    <property type="entry name" value="NET"/>
    <property type="match status" value="1"/>
</dbReference>
<dbReference type="CDD" id="cd05506">
    <property type="entry name" value="Bromo_plant1"/>
    <property type="match status" value="1"/>
</dbReference>
<dbReference type="InterPro" id="IPR052442">
    <property type="entry name" value="Env_Response_Regulator"/>
</dbReference>
<evidence type="ECO:0000256" key="4">
    <source>
        <dbReference type="ARBA" id="ARBA00023117"/>
    </source>
</evidence>
<feature type="region of interest" description="Disordered" evidence="9">
    <location>
        <begin position="19"/>
        <end position="44"/>
    </location>
</feature>
<keyword evidence="3 8" id="KW-0175">Coiled coil</keyword>
<keyword evidence="13" id="KW-1185">Reference proteome</keyword>
<name>A0ABD1AGW9_CARAN</name>
<feature type="region of interest" description="Disordered" evidence="9">
    <location>
        <begin position="102"/>
        <end position="133"/>
    </location>
</feature>
<dbReference type="EMBL" id="JBANAX010000510">
    <property type="protein sequence ID" value="KAL1206030.1"/>
    <property type="molecule type" value="Genomic_DNA"/>
</dbReference>
<accession>A0ABD1AGW9</accession>